<feature type="region of interest" description="Disordered" evidence="13">
    <location>
        <begin position="260"/>
        <end position="280"/>
    </location>
</feature>
<dbReference type="PANTHER" id="PTHR11390:SF21">
    <property type="entry name" value="DNA TOPOISOMERASE 3-ALPHA"/>
    <property type="match status" value="1"/>
</dbReference>
<name>A0ABS1DB40_9PROT</name>
<dbReference type="SMART" id="SM00493">
    <property type="entry name" value="TOPRIM"/>
    <property type="match status" value="1"/>
</dbReference>
<feature type="compositionally biased region" description="Polar residues" evidence="13">
    <location>
        <begin position="264"/>
        <end position="277"/>
    </location>
</feature>
<keyword evidence="7" id="KW-0238">DNA-binding</keyword>
<evidence type="ECO:0000313" key="16">
    <source>
        <dbReference type="EMBL" id="MBK1666923.1"/>
    </source>
</evidence>
<evidence type="ECO:0000256" key="5">
    <source>
        <dbReference type="ARBA" id="ARBA00022842"/>
    </source>
</evidence>
<dbReference type="InterPro" id="IPR023405">
    <property type="entry name" value="Topo_IA_core_domain"/>
</dbReference>
<evidence type="ECO:0000256" key="1">
    <source>
        <dbReference type="ARBA" id="ARBA00000213"/>
    </source>
</evidence>
<protein>
    <recommendedName>
        <fullName evidence="3">DNA topoisomerase</fullName>
        <ecNumber evidence="3">5.6.2.1</ecNumber>
    </recommendedName>
    <alternativeName>
        <fullName evidence="12">Omega-protein</fullName>
    </alternativeName>
    <alternativeName>
        <fullName evidence="11">Relaxing enzyme</fullName>
    </alternativeName>
    <alternativeName>
        <fullName evidence="9">Swivelase</fullName>
    </alternativeName>
    <alternativeName>
        <fullName evidence="10">Untwisting enzyme</fullName>
    </alternativeName>
</protein>
<dbReference type="InterPro" id="IPR043764">
    <property type="entry name" value="DUF5710"/>
</dbReference>
<evidence type="ECO:0000256" key="11">
    <source>
        <dbReference type="ARBA" id="ARBA00032235"/>
    </source>
</evidence>
<comment type="catalytic activity">
    <reaction evidence="1">
        <text>ATP-independent breakage of single-stranded DNA, followed by passage and rejoining.</text>
        <dbReference type="EC" id="5.6.2.1"/>
    </reaction>
</comment>
<keyword evidence="6" id="KW-0799">Topoisomerase</keyword>
<dbReference type="Gene3D" id="1.10.460.10">
    <property type="entry name" value="Topoisomerase I, domain 2"/>
    <property type="match status" value="1"/>
</dbReference>
<accession>A0ABS1DB40</accession>
<gene>
    <name evidence="16" type="ORF">CKO28_02555</name>
</gene>
<dbReference type="Pfam" id="PF18974">
    <property type="entry name" value="DUF5710"/>
    <property type="match status" value="1"/>
</dbReference>
<dbReference type="EMBL" id="NRRL01000003">
    <property type="protein sequence ID" value="MBK1666923.1"/>
    <property type="molecule type" value="Genomic_DNA"/>
</dbReference>
<proteinExistence type="inferred from homology"/>
<dbReference type="PRINTS" id="PR00417">
    <property type="entry name" value="PRTPISMRASEI"/>
</dbReference>
<dbReference type="InterPro" id="IPR003601">
    <property type="entry name" value="Topo_IA_2"/>
</dbReference>
<comment type="similarity">
    <text evidence="2">Belongs to the type IA topoisomerase family.</text>
</comment>
<evidence type="ECO:0000259" key="14">
    <source>
        <dbReference type="PROSITE" id="PS50880"/>
    </source>
</evidence>
<evidence type="ECO:0000259" key="15">
    <source>
        <dbReference type="PROSITE" id="PS52039"/>
    </source>
</evidence>
<evidence type="ECO:0000256" key="13">
    <source>
        <dbReference type="SAM" id="MobiDB-lite"/>
    </source>
</evidence>
<keyword evidence="8" id="KW-0413">Isomerase</keyword>
<dbReference type="InterPro" id="IPR013826">
    <property type="entry name" value="Topo_IA_cen_sub3"/>
</dbReference>
<dbReference type="Gene3D" id="2.70.20.10">
    <property type="entry name" value="Topoisomerase I, domain 3"/>
    <property type="match status" value="1"/>
</dbReference>
<evidence type="ECO:0000256" key="9">
    <source>
        <dbReference type="ARBA" id="ARBA00030003"/>
    </source>
</evidence>
<evidence type="ECO:0000256" key="7">
    <source>
        <dbReference type="ARBA" id="ARBA00023125"/>
    </source>
</evidence>
<dbReference type="PANTHER" id="PTHR11390">
    <property type="entry name" value="PROKARYOTIC DNA TOPOISOMERASE"/>
    <property type="match status" value="1"/>
</dbReference>
<feature type="region of interest" description="Disordered" evidence="13">
    <location>
        <begin position="449"/>
        <end position="474"/>
    </location>
</feature>
<dbReference type="Proteomes" id="UP001296873">
    <property type="component" value="Unassembled WGS sequence"/>
</dbReference>
<dbReference type="Pfam" id="PF01751">
    <property type="entry name" value="Toprim"/>
    <property type="match status" value="1"/>
</dbReference>
<sequence length="706" mass="78159">MSRRMPTLYLTEKPDQGRKIAGAIGVASKADGHIVCKDGSLVTWCFGHLLETAMPEEYDEALKPWRWETLPFIPAPFRFRPKNGGAAKQIKVIASLLKKATDVVVATDADREGEMIAWEVLVHLKYQGNPRRLWIADLTPEGIRKGLAALRDGAETKPLYFAALARCCADFMVGINMTRGVTIKLRAPEKGARPFSIGRVQTPTLALVVRLERKIRNFKPEAYYELLAHVDTATGKQVKMRFAPPPEKRIMDADRIERGRAQAEGQSGPIQRQTTPKKTAPPELYSLTKLQGDCNSRYGFSADKTLKLAQELYEKAVLTYPRTDGTVLFEEHQERIPQILSNLLALPDLKPLSGELAKPIVRKRHYDDAKAGKASHHAIVPTLKPCDLADLTDEQAKVYLLVARSYLAAHMADYEYLATSMILKAGGVPFRVGGSVPTALGWKMAFKGVPEETQESSEEDESDQGELPDIKDGEIGTATKVETVKKMTKEPTRFTEKTLLAAMENVAKYVEDEAARKRLKETSGLGTVATRAAILETLKQRKFIETKKKKLVPTDSGMGLIAALETALPSYADPVQTALWEDYLEQIAAGKASTKDFIGHIAGQIKRDVAHLKGANDLPMFSASGQQVDRKAAMAARPKGNGSDWAKRREETIAKGRPLKVPYEKREEAKSLGAIWNPDKKAWMIHPDTDPAPFVERGWLGADQES</sequence>
<dbReference type="Gene3D" id="3.40.50.140">
    <property type="match status" value="1"/>
</dbReference>
<evidence type="ECO:0000313" key="17">
    <source>
        <dbReference type="Proteomes" id="UP001296873"/>
    </source>
</evidence>
<dbReference type="InterPro" id="IPR003602">
    <property type="entry name" value="Topo_IA_DNA-bd_dom"/>
</dbReference>
<evidence type="ECO:0000256" key="6">
    <source>
        <dbReference type="ARBA" id="ARBA00023029"/>
    </source>
</evidence>
<keyword evidence="4" id="KW-0479">Metal-binding</keyword>
<feature type="compositionally biased region" description="Acidic residues" evidence="13">
    <location>
        <begin position="452"/>
        <end position="466"/>
    </location>
</feature>
<dbReference type="InterPro" id="IPR013497">
    <property type="entry name" value="Topo_IA_cen"/>
</dbReference>
<evidence type="ECO:0000256" key="12">
    <source>
        <dbReference type="ARBA" id="ARBA00032877"/>
    </source>
</evidence>
<dbReference type="InterPro" id="IPR000380">
    <property type="entry name" value="Topo_IA"/>
</dbReference>
<dbReference type="InterPro" id="IPR034144">
    <property type="entry name" value="TOPRIM_TopoIII"/>
</dbReference>
<dbReference type="NCBIfam" id="NF005829">
    <property type="entry name" value="PRK07726.1"/>
    <property type="match status" value="1"/>
</dbReference>
<organism evidence="16 17">
    <name type="scientific">Rhodovibrio sodomensis</name>
    <dbReference type="NCBI Taxonomy" id="1088"/>
    <lineage>
        <taxon>Bacteria</taxon>
        <taxon>Pseudomonadati</taxon>
        <taxon>Pseudomonadota</taxon>
        <taxon>Alphaproteobacteria</taxon>
        <taxon>Rhodospirillales</taxon>
        <taxon>Rhodovibrionaceae</taxon>
        <taxon>Rhodovibrio</taxon>
    </lineage>
</organism>
<dbReference type="CDD" id="cd03362">
    <property type="entry name" value="TOPRIM_TopoIA_TopoIII"/>
    <property type="match status" value="1"/>
</dbReference>
<dbReference type="SMART" id="SM00437">
    <property type="entry name" value="TOP1Ac"/>
    <property type="match status" value="1"/>
</dbReference>
<reference evidence="16 17" key="1">
    <citation type="journal article" date="2020" name="Microorganisms">
        <title>Osmotic Adaptation and Compatible Solute Biosynthesis of Phototrophic Bacteria as Revealed from Genome Analyses.</title>
        <authorList>
            <person name="Imhoff J.F."/>
            <person name="Rahn T."/>
            <person name="Kunzel S."/>
            <person name="Keller A."/>
            <person name="Neulinger S.C."/>
        </authorList>
    </citation>
    <scope>NUCLEOTIDE SEQUENCE [LARGE SCALE GENOMIC DNA]</scope>
    <source>
        <strain evidence="16 17">DSM 9895</strain>
    </source>
</reference>
<evidence type="ECO:0000256" key="8">
    <source>
        <dbReference type="ARBA" id="ARBA00023235"/>
    </source>
</evidence>
<evidence type="ECO:0000256" key="3">
    <source>
        <dbReference type="ARBA" id="ARBA00012891"/>
    </source>
</evidence>
<evidence type="ECO:0000256" key="2">
    <source>
        <dbReference type="ARBA" id="ARBA00009446"/>
    </source>
</evidence>
<keyword evidence="5" id="KW-0460">Magnesium</keyword>
<dbReference type="SMART" id="SM00436">
    <property type="entry name" value="TOP1Bc"/>
    <property type="match status" value="1"/>
</dbReference>
<dbReference type="PROSITE" id="PS50880">
    <property type="entry name" value="TOPRIM"/>
    <property type="match status" value="1"/>
</dbReference>
<keyword evidence="17" id="KW-1185">Reference proteome</keyword>
<dbReference type="SUPFAM" id="SSF56712">
    <property type="entry name" value="Prokaryotic type I DNA topoisomerase"/>
    <property type="match status" value="1"/>
</dbReference>
<dbReference type="InterPro" id="IPR005738">
    <property type="entry name" value="TopoIII"/>
</dbReference>
<dbReference type="Pfam" id="PF01131">
    <property type="entry name" value="Topoisom_bac"/>
    <property type="match status" value="1"/>
</dbReference>
<dbReference type="NCBIfam" id="TIGR01056">
    <property type="entry name" value="topB"/>
    <property type="match status" value="1"/>
</dbReference>
<dbReference type="InterPro" id="IPR013824">
    <property type="entry name" value="Topo_IA_cen_sub1"/>
</dbReference>
<feature type="domain" description="Topo IA-type catalytic" evidence="15">
    <location>
        <begin position="156"/>
        <end position="610"/>
    </location>
</feature>
<dbReference type="InterPro" id="IPR013825">
    <property type="entry name" value="Topo_IA_cen_sub2"/>
</dbReference>
<dbReference type="PROSITE" id="PS52039">
    <property type="entry name" value="TOPO_IA_2"/>
    <property type="match status" value="1"/>
</dbReference>
<dbReference type="Gene3D" id="1.10.290.10">
    <property type="entry name" value="Topoisomerase I, domain 4"/>
    <property type="match status" value="1"/>
</dbReference>
<evidence type="ECO:0000256" key="10">
    <source>
        <dbReference type="ARBA" id="ARBA00031985"/>
    </source>
</evidence>
<evidence type="ECO:0000256" key="4">
    <source>
        <dbReference type="ARBA" id="ARBA00022723"/>
    </source>
</evidence>
<dbReference type="CDD" id="cd00186">
    <property type="entry name" value="TOP1Ac"/>
    <property type="match status" value="1"/>
</dbReference>
<dbReference type="InterPro" id="IPR006171">
    <property type="entry name" value="TOPRIM_dom"/>
</dbReference>
<feature type="domain" description="Toprim" evidence="14">
    <location>
        <begin position="6"/>
        <end position="139"/>
    </location>
</feature>
<dbReference type="EC" id="5.6.2.1" evidence="3"/>
<dbReference type="PROSITE" id="PS00396">
    <property type="entry name" value="TOPO_IA_1"/>
    <property type="match status" value="1"/>
</dbReference>
<comment type="caution">
    <text evidence="16">The sequence shown here is derived from an EMBL/GenBank/DDBJ whole genome shotgun (WGS) entry which is preliminary data.</text>
</comment>
<dbReference type="InterPro" id="IPR023406">
    <property type="entry name" value="Topo_IA_AS"/>
</dbReference>